<protein>
    <recommendedName>
        <fullName evidence="3">Ornithine carbamoyltransferase</fullName>
        <ecNumber evidence="3">2.1.3.3</ecNumber>
    </recommendedName>
</protein>
<dbReference type="Pfam" id="PF00185">
    <property type="entry name" value="OTCace"/>
    <property type="match status" value="1"/>
</dbReference>
<evidence type="ECO:0000256" key="2">
    <source>
        <dbReference type="ARBA" id="ARBA00048772"/>
    </source>
</evidence>
<dbReference type="AlphaFoldDB" id="A0A1Q6DS50"/>
<comment type="catalytic activity">
    <reaction evidence="2">
        <text>carbamoyl phosphate + L-ornithine = L-citrulline + phosphate + H(+)</text>
        <dbReference type="Rhea" id="RHEA:19513"/>
        <dbReference type="ChEBI" id="CHEBI:15378"/>
        <dbReference type="ChEBI" id="CHEBI:43474"/>
        <dbReference type="ChEBI" id="CHEBI:46911"/>
        <dbReference type="ChEBI" id="CHEBI:57743"/>
        <dbReference type="ChEBI" id="CHEBI:58228"/>
        <dbReference type="EC" id="2.1.3.3"/>
    </reaction>
</comment>
<dbReference type="PRINTS" id="PR00100">
    <property type="entry name" value="AOTCASE"/>
</dbReference>
<evidence type="ECO:0000313" key="7">
    <source>
        <dbReference type="EMBL" id="OKY77168.1"/>
    </source>
</evidence>
<comment type="caution">
    <text evidence="7">The sequence shown here is derived from an EMBL/GenBank/DDBJ whole genome shotgun (WGS) entry which is preliminary data.</text>
</comment>
<name>A0A1Q6DS50_METT1</name>
<dbReference type="NCBIfam" id="TIGR00658">
    <property type="entry name" value="orni_carb_tr"/>
    <property type="match status" value="1"/>
</dbReference>
<evidence type="ECO:0000259" key="5">
    <source>
        <dbReference type="Pfam" id="PF00185"/>
    </source>
</evidence>
<dbReference type="PRINTS" id="PR00102">
    <property type="entry name" value="OTCASE"/>
</dbReference>
<evidence type="ECO:0000256" key="1">
    <source>
        <dbReference type="ARBA" id="ARBA00022679"/>
    </source>
</evidence>
<dbReference type="InterPro" id="IPR006130">
    <property type="entry name" value="Asp/Orn_carbamoylTrfase"/>
</dbReference>
<dbReference type="FunFam" id="3.40.50.1370:FF:000008">
    <property type="entry name" value="Ornithine carbamoyltransferase"/>
    <property type="match status" value="1"/>
</dbReference>
<keyword evidence="1 4" id="KW-0808">Transferase</keyword>
<feature type="domain" description="Aspartate/ornithine carbamoyltransferase carbamoyl-P binding" evidence="6">
    <location>
        <begin position="2"/>
        <end position="141"/>
    </location>
</feature>
<dbReference type="InterPro" id="IPR006132">
    <property type="entry name" value="Asp/Orn_carbamoyltranf_P-bd"/>
</dbReference>
<dbReference type="InterPro" id="IPR036901">
    <property type="entry name" value="Asp/Orn_carbamoylTrfase_sf"/>
</dbReference>
<dbReference type="InParanoid" id="A0A1Q6DS50"/>
<dbReference type="GO" id="GO:0016597">
    <property type="term" value="F:amino acid binding"/>
    <property type="evidence" value="ECO:0007669"/>
    <property type="project" value="InterPro"/>
</dbReference>
<feature type="domain" description="Aspartate/ornithine carbamoyltransferase Asp/Orn-binding" evidence="5">
    <location>
        <begin position="148"/>
        <end position="295"/>
    </location>
</feature>
<dbReference type="SUPFAM" id="SSF53671">
    <property type="entry name" value="Aspartate/ornithine carbamoyltransferase"/>
    <property type="match status" value="1"/>
</dbReference>
<reference evidence="7" key="1">
    <citation type="submission" date="2016-12" db="EMBL/GenBank/DDBJ databases">
        <title>Discovery of methanogenic haloarchaea.</title>
        <authorList>
            <person name="Sorokin D.Y."/>
            <person name="Makarova K.S."/>
            <person name="Abbas B."/>
            <person name="Ferrer M."/>
            <person name="Golyshin P.N."/>
        </authorList>
    </citation>
    <scope>NUCLEOTIDE SEQUENCE [LARGE SCALE GENOMIC DNA]</scope>
    <source>
        <strain evidence="7">HMET1</strain>
    </source>
</reference>
<dbReference type="Pfam" id="PF02729">
    <property type="entry name" value="OTCace_N"/>
    <property type="match status" value="1"/>
</dbReference>
<keyword evidence="8" id="KW-1185">Reference proteome</keyword>
<organism evidence="7 8">
    <name type="scientific">Methanohalarchaeum thermophilum</name>
    <dbReference type="NCBI Taxonomy" id="1903181"/>
    <lineage>
        <taxon>Archaea</taxon>
        <taxon>Methanobacteriati</taxon>
        <taxon>Methanobacteriota</taxon>
        <taxon>Methanonatronarchaeia</taxon>
        <taxon>Methanonatronarchaeales</taxon>
        <taxon>Methanonatronarchaeaceae</taxon>
        <taxon>Candidatus Methanohalarchaeum</taxon>
    </lineage>
</organism>
<dbReference type="PANTHER" id="PTHR45753:SF3">
    <property type="entry name" value="ORNITHINE TRANSCARBAMYLASE, MITOCHONDRIAL"/>
    <property type="match status" value="1"/>
</dbReference>
<dbReference type="PANTHER" id="PTHR45753">
    <property type="entry name" value="ORNITHINE CARBAMOYLTRANSFERASE, MITOCHONDRIAL"/>
    <property type="match status" value="1"/>
</dbReference>
<dbReference type="InterPro" id="IPR002292">
    <property type="entry name" value="Orn/put_carbamltrans"/>
</dbReference>
<accession>A0A1Q6DS50</accession>
<proteinExistence type="inferred from homology"/>
<dbReference type="Gene3D" id="3.40.50.1370">
    <property type="entry name" value="Aspartate/ornithine carbamoyltransferase"/>
    <property type="match status" value="2"/>
</dbReference>
<dbReference type="GO" id="GO:0004585">
    <property type="term" value="F:ornithine carbamoyltransferase activity"/>
    <property type="evidence" value="ECO:0007669"/>
    <property type="project" value="UniProtKB-UniRule"/>
</dbReference>
<evidence type="ECO:0000313" key="8">
    <source>
        <dbReference type="Proteomes" id="UP000185744"/>
    </source>
</evidence>
<dbReference type="InterPro" id="IPR006131">
    <property type="entry name" value="Asp_carbamoyltransf_Asp/Orn-bd"/>
</dbReference>
<evidence type="ECO:0000256" key="4">
    <source>
        <dbReference type="RuleBase" id="RU003634"/>
    </source>
</evidence>
<dbReference type="PROSITE" id="PS00097">
    <property type="entry name" value="CARBAMOYLTRANSFERASE"/>
    <property type="match status" value="1"/>
</dbReference>
<dbReference type="EC" id="2.1.3.3" evidence="3"/>
<dbReference type="STRING" id="1903181.BTN85_1815"/>
<gene>
    <name evidence="7" type="ORF">BTN85_1815</name>
</gene>
<evidence type="ECO:0000256" key="3">
    <source>
        <dbReference type="NCBIfam" id="TIGR00658"/>
    </source>
</evidence>
<evidence type="ECO:0000259" key="6">
    <source>
        <dbReference type="Pfam" id="PF02729"/>
    </source>
</evidence>
<dbReference type="FunCoup" id="A0A1Q6DS50">
    <property type="interactions" value="175"/>
</dbReference>
<dbReference type="EMBL" id="MSDW01000002">
    <property type="protein sequence ID" value="OKY77168.1"/>
    <property type="molecule type" value="Genomic_DNA"/>
</dbReference>
<comment type="similarity">
    <text evidence="4">Belongs to the aspartate/ornithine carbamoyltransferase superfamily.</text>
</comment>
<dbReference type="GO" id="GO:0042450">
    <property type="term" value="P:L-arginine biosynthetic process via ornithine"/>
    <property type="evidence" value="ECO:0007669"/>
    <property type="project" value="UniProtKB-UniRule"/>
</dbReference>
<dbReference type="NCBIfam" id="NF001986">
    <property type="entry name" value="PRK00779.1"/>
    <property type="match status" value="1"/>
</dbReference>
<dbReference type="GO" id="GO:0019240">
    <property type="term" value="P:citrulline biosynthetic process"/>
    <property type="evidence" value="ECO:0007669"/>
    <property type="project" value="TreeGrafter"/>
</dbReference>
<sequence>MDLLKITNLGKKDLKDLLKKTDILKEKKIRGKPHKELESKSVGLLFEEPSTRTRISFSVGCSDLGMHSLYLKEEDLQIRRGENIKDTGNVISRYLDSLVIRALDHQKIKKLAQHSTIPIINAMSKKYHPCQAIADLYTIKEKKDQLRDLKFAWIGDANNVCNSNILGNSMMDIETRIASPKGYEPEKKVIKEAQKYQGDIKIFNDPYKAVEDSDIIYTDVWISTGDDRDPSEIKQDFKEFKVTQELVNQAKPDAIVMHCMPIKGNEITREVVESTQSVIYDQAENRLHTEKALLLKLLKQN</sequence>
<dbReference type="Proteomes" id="UP000185744">
    <property type="component" value="Unassembled WGS sequence"/>
</dbReference>